<evidence type="ECO:0000313" key="1">
    <source>
        <dbReference type="EMBL" id="KPU43058.1"/>
    </source>
</evidence>
<dbReference type="STRING" id="36849.OXPF_33080"/>
<keyword evidence="2" id="KW-1185">Reference proteome</keyword>
<protein>
    <submittedName>
        <fullName evidence="1">Inhibitor of sigma-G Gin</fullName>
    </submittedName>
</protein>
<comment type="caution">
    <text evidence="1">The sequence shown here is derived from an EMBL/GenBank/DDBJ whole genome shotgun (WGS) entry which is preliminary data.</text>
</comment>
<proteinExistence type="predicted"/>
<dbReference type="AlphaFoldDB" id="A0A0P8WXI9"/>
<sequence length="65" mass="7526">MDIPMECIFCKKSSGTGINILGEFICIDCEETLVNTDINDENYEIYRELIKKNIYGEIFLKEPSK</sequence>
<organism evidence="1 2">
    <name type="scientific">Oxobacter pfennigii</name>
    <dbReference type="NCBI Taxonomy" id="36849"/>
    <lineage>
        <taxon>Bacteria</taxon>
        <taxon>Bacillati</taxon>
        <taxon>Bacillota</taxon>
        <taxon>Clostridia</taxon>
        <taxon>Eubacteriales</taxon>
        <taxon>Clostridiaceae</taxon>
        <taxon>Oxobacter</taxon>
    </lineage>
</organism>
<dbReference type="OrthoDB" id="1753657at2"/>
<name>A0A0P8WXI9_9CLOT</name>
<dbReference type="Pfam" id="PF10764">
    <property type="entry name" value="Gin"/>
    <property type="match status" value="1"/>
</dbReference>
<dbReference type="EMBL" id="LKET01000043">
    <property type="protein sequence ID" value="KPU43058.1"/>
    <property type="molecule type" value="Genomic_DNA"/>
</dbReference>
<dbReference type="InterPro" id="IPR019700">
    <property type="entry name" value="Sigma-G_inhibitor_Gin"/>
</dbReference>
<reference evidence="1 2" key="1">
    <citation type="submission" date="2015-09" db="EMBL/GenBank/DDBJ databases">
        <title>Genome sequence of Oxobacter pfennigii DSM 3222.</title>
        <authorList>
            <person name="Poehlein A."/>
            <person name="Bengelsdorf F.R."/>
            <person name="Schiel-Bengelsdorf B."/>
            <person name="Duerre P."/>
            <person name="Daniel R."/>
        </authorList>
    </citation>
    <scope>NUCLEOTIDE SEQUENCE [LARGE SCALE GENOMIC DNA]</scope>
    <source>
        <strain evidence="1 2">DSM 3222</strain>
    </source>
</reference>
<evidence type="ECO:0000313" key="2">
    <source>
        <dbReference type="Proteomes" id="UP000050326"/>
    </source>
</evidence>
<dbReference type="Proteomes" id="UP000050326">
    <property type="component" value="Unassembled WGS sequence"/>
</dbReference>
<accession>A0A0P8WXI9</accession>
<gene>
    <name evidence="1" type="ORF">OXPF_33080</name>
</gene>